<dbReference type="OMA" id="MDADNFR"/>
<dbReference type="PANTHER" id="PTHR43941:SF1">
    <property type="entry name" value="STRUCTURAL MAINTENANCE OF CHROMOSOMES PROTEIN 2"/>
    <property type="match status" value="1"/>
</dbReference>
<reference evidence="3" key="1">
    <citation type="submission" date="2013-10" db="EMBL/GenBank/DDBJ databases">
        <title>Genomic analysis of the causative agents of coccidiosis in chickens.</title>
        <authorList>
            <person name="Reid A.J."/>
            <person name="Blake D."/>
            <person name="Billington K."/>
            <person name="Browne H."/>
            <person name="Dunn M."/>
            <person name="Hung S."/>
            <person name="Kawahara F."/>
            <person name="Miranda-Saavedra D."/>
            <person name="Mourier T."/>
            <person name="Nagra H."/>
            <person name="Otto T.D."/>
            <person name="Rawlings N."/>
            <person name="Sanchez A."/>
            <person name="Sanders M."/>
            <person name="Subramaniam C."/>
            <person name="Tay Y."/>
            <person name="Dear P."/>
            <person name="Doerig C."/>
            <person name="Gruber A."/>
            <person name="Parkinson J."/>
            <person name="Shirley M."/>
            <person name="Wan K.L."/>
            <person name="Berriman M."/>
            <person name="Tomley F."/>
            <person name="Pain A."/>
        </authorList>
    </citation>
    <scope>NUCLEOTIDE SEQUENCE [LARGE SCALE GENOMIC DNA]</scope>
    <source>
        <strain evidence="3">Weybridge</strain>
    </source>
</reference>
<keyword evidence="4" id="KW-1185">Reference proteome</keyword>
<feature type="region of interest" description="Disordered" evidence="2">
    <location>
        <begin position="132"/>
        <end position="152"/>
    </location>
</feature>
<dbReference type="VEuPathDB" id="ToxoDB:EMWEY_00032940"/>
<reference evidence="3" key="2">
    <citation type="submission" date="2013-10" db="EMBL/GenBank/DDBJ databases">
        <authorList>
            <person name="Aslett M."/>
        </authorList>
    </citation>
    <scope>NUCLEOTIDE SEQUENCE [LARGE SCALE GENOMIC DNA]</scope>
    <source>
        <strain evidence="3">Weybridge</strain>
    </source>
</reference>
<dbReference type="GeneID" id="25337280"/>
<organism evidence="3 4">
    <name type="scientific">Eimeria maxima</name>
    <name type="common">Coccidian parasite</name>
    <dbReference type="NCBI Taxonomy" id="5804"/>
    <lineage>
        <taxon>Eukaryota</taxon>
        <taxon>Sar</taxon>
        <taxon>Alveolata</taxon>
        <taxon>Apicomplexa</taxon>
        <taxon>Conoidasida</taxon>
        <taxon>Coccidia</taxon>
        <taxon>Eucoccidiorida</taxon>
        <taxon>Eimeriorina</taxon>
        <taxon>Eimeriidae</taxon>
        <taxon>Eimeria</taxon>
    </lineage>
</organism>
<feature type="coiled-coil region" evidence="1">
    <location>
        <begin position="423"/>
        <end position="733"/>
    </location>
</feature>
<dbReference type="RefSeq" id="XP_013337271.1">
    <property type="nucleotide sequence ID" value="XM_013481817.1"/>
</dbReference>
<keyword evidence="1" id="KW-0175">Coiled coil</keyword>
<gene>
    <name evidence="3" type="ORF">EMWEY_00032940</name>
</gene>
<dbReference type="OrthoDB" id="346017at2759"/>
<dbReference type="Proteomes" id="UP000030763">
    <property type="component" value="Unassembled WGS sequence"/>
</dbReference>
<dbReference type="EMBL" id="HG721893">
    <property type="protein sequence ID" value="CDJ60621.1"/>
    <property type="molecule type" value="Genomic_DNA"/>
</dbReference>
<evidence type="ECO:0000313" key="3">
    <source>
        <dbReference type="EMBL" id="CDJ60621.1"/>
    </source>
</evidence>
<dbReference type="GO" id="GO:0000793">
    <property type="term" value="C:condensed chromosome"/>
    <property type="evidence" value="ECO:0007669"/>
    <property type="project" value="TreeGrafter"/>
</dbReference>
<evidence type="ECO:0000313" key="4">
    <source>
        <dbReference type="Proteomes" id="UP000030763"/>
    </source>
</evidence>
<feature type="compositionally biased region" description="Polar residues" evidence="2">
    <location>
        <begin position="1093"/>
        <end position="1103"/>
    </location>
</feature>
<name>U6M9D2_EIMMA</name>
<dbReference type="AlphaFoldDB" id="U6M9D2"/>
<feature type="coiled-coil region" evidence="1">
    <location>
        <begin position="4"/>
        <end position="115"/>
    </location>
</feature>
<feature type="non-terminal residue" evidence="3">
    <location>
        <position position="1"/>
    </location>
</feature>
<accession>U6M9D2</accession>
<protein>
    <submittedName>
        <fullName evidence="3">Myosin heavy chain, putative</fullName>
    </submittedName>
</protein>
<evidence type="ECO:0000256" key="1">
    <source>
        <dbReference type="SAM" id="Coils"/>
    </source>
</evidence>
<sequence length="1109" mass="124798">VQELKEMTDRISYLETEGRELTRQLSTLEARIKAYQDSQKDLAKLEEEKHTLSRECASLQELIKKLTLQVSAQDSQKLSELAHDLVTLKEKEEEIKSLKRALSKKEKLLESLNATLTSQPFPATLESLRGAEVASRQATPRGSFGHMFSSASSPRRTSVKHLLATPQFPSSEPGLSLATELQLTKLPSVTRRLVEVQEKLGTTLAELETLRKSNESLRTELENIRMELEDKEAAAQQQLQERARELAAAREQLEQKTTALQRTTEALAATKGDLNASTAALYLTAADNEYLQANNERLHTEVAEARQMLREAQERHADALAAMASPDVVNDLGERVAQLVRELQDRASLLDQAEKRRAELEAQLAQMQSSVEANMQQIEDLSSHVKRLEGKLAATNNVASALGAASNKLAELVRSGYVSGVDSQEAERRREELLDLLEQERLHAEALADSIQQQDSIEVEQREFQATAEGLQQQLREQVLCLQQQLKQQEKEAREMREDLYQQVEMTDKAKEEVQKELRAAHDTLRELRKQLQETVNQKDELKLAASRMSRQREETQVALQAQERKLQQVQEKVQELLQQIDGYVSKEAAYIAEGEALRGNIGQLELSVQAAKEETERQLAEKEQDMKQLEKAQQTAMAVLQQQIEQLEAERAQALANTTQDETAVLGHEYEALKETVSSLREQNANLLGQLQLQQQTRIAQEEEQQQWHHKYEALRASLGDAQDRYRQLELLLERSYMESHKSLQEAQQQLQQMLLKDSQCREPQLKEHLHQPEMGCQELQMEVSGLRARHATAPQPSFEVLEQQEEVIGGDEMRFHRQVEMREAEASQMAQEAHKPLQQLLSSLREQRQQFEEAADRQKLLIAANERMRKENQQLKAELEELRSLVLTDKRDGAATTVLEVVQRQLHQLATAFDAFKTEAQQLAELKGSVGGPTHVFNVSYPPFVIPMVNVHESRDGHDKTINISGVLDVRAASTGVVSSGGFGGILGPRAPLPALQGSRFRDWVSRWCDRGCCSANDGVVNVPMCCQGGDCTADAPADSWRTHTQVFKPMAKEEVQALRLCVGPSGMAPRLEGPFQLSEMMDVRPKEAHPSSNSKSNNNLAPAAAY</sequence>
<evidence type="ECO:0000256" key="2">
    <source>
        <dbReference type="SAM" id="MobiDB-lite"/>
    </source>
</evidence>
<dbReference type="GO" id="GO:0000796">
    <property type="term" value="C:condensin complex"/>
    <property type="evidence" value="ECO:0007669"/>
    <property type="project" value="TreeGrafter"/>
</dbReference>
<dbReference type="GO" id="GO:0007076">
    <property type="term" value="P:mitotic chromosome condensation"/>
    <property type="evidence" value="ECO:0007669"/>
    <property type="project" value="TreeGrafter"/>
</dbReference>
<feature type="coiled-coil region" evidence="1">
    <location>
        <begin position="207"/>
        <end position="398"/>
    </location>
</feature>
<proteinExistence type="predicted"/>
<feature type="coiled-coil region" evidence="1">
    <location>
        <begin position="839"/>
        <end position="894"/>
    </location>
</feature>
<feature type="region of interest" description="Disordered" evidence="2">
    <location>
        <begin position="1086"/>
        <end position="1109"/>
    </location>
</feature>
<dbReference type="GO" id="GO:0000785">
    <property type="term" value="C:chromatin"/>
    <property type="evidence" value="ECO:0007669"/>
    <property type="project" value="TreeGrafter"/>
</dbReference>
<dbReference type="GO" id="GO:0003682">
    <property type="term" value="F:chromatin binding"/>
    <property type="evidence" value="ECO:0007669"/>
    <property type="project" value="TreeGrafter"/>
</dbReference>
<dbReference type="PANTHER" id="PTHR43941">
    <property type="entry name" value="STRUCTURAL MAINTENANCE OF CHROMOSOMES PROTEIN 2"/>
    <property type="match status" value="1"/>
</dbReference>